<evidence type="ECO:0000313" key="4">
    <source>
        <dbReference type="Proteomes" id="UP000011603"/>
    </source>
</evidence>
<dbReference type="Proteomes" id="UP000011603">
    <property type="component" value="Unassembled WGS sequence"/>
</dbReference>
<dbReference type="AlphaFoldDB" id="M0IL91"/>
<name>M0IL91_HALMT</name>
<proteinExistence type="predicted"/>
<gene>
    <name evidence="1" type="ORF">BM92_19415</name>
    <name evidence="2" type="ORF">C439_16608</name>
    <name evidence="3" type="ORF">E6P09_19255</name>
</gene>
<dbReference type="Proteomes" id="UP000027075">
    <property type="component" value="Plasmid HMPLAS3"/>
</dbReference>
<geneLocation type="plasmid" evidence="3 6">
    <name>pHME132</name>
</geneLocation>
<dbReference type="EMBL" id="CP039142">
    <property type="protein sequence ID" value="QCQ77448.1"/>
    <property type="molecule type" value="Genomic_DNA"/>
</dbReference>
<evidence type="ECO:0000313" key="2">
    <source>
        <dbReference type="EMBL" id="ELZ97556.1"/>
    </source>
</evidence>
<keyword evidence="4" id="KW-1185">Reference proteome</keyword>
<geneLocation type="plasmid" evidence="1 5">
    <name>HMPLAS3</name>
</geneLocation>
<reference evidence="3 6" key="3">
    <citation type="submission" date="2019-04" db="EMBL/GenBank/DDBJ databases">
        <title>Methylomes of two halophilic Archaea, Haloarcula marismortui and Haloferax mediterranei.</title>
        <authorList>
            <person name="DasSarma S."/>
            <person name="DasSarma P."/>
            <person name="DasSarma S."/>
            <person name="Fomenkov A."/>
            <person name="Vincze T."/>
            <person name="Anton B.P."/>
            <person name="Roberts R.J."/>
        </authorList>
    </citation>
    <scope>NUCLEOTIDE SEQUENCE [LARGE SCALE GENOMIC DNA]</scope>
    <source>
        <strain evidence="3">ATCC 33500</strain>
        <strain evidence="6">ATCC 33500 / DSM 1411 / JCM 8866 / NBRC 14739 / NCIMB 2177 / R-4</strain>
        <plasmid evidence="3 6">pHME132</plasmid>
    </source>
</reference>
<protein>
    <submittedName>
        <fullName evidence="2">Uncharacterized protein</fullName>
    </submittedName>
</protein>
<dbReference type="EMBL" id="CP007552">
    <property type="protein sequence ID" value="AHZ23981.1"/>
    <property type="molecule type" value="Genomic_DNA"/>
</dbReference>
<reference evidence="2 4" key="1">
    <citation type="journal article" date="2014" name="PLoS Genet.">
        <title>Phylogenetically driven sequencing of extremely halophilic archaea reveals strategies for static and dynamic osmo-response.</title>
        <authorList>
            <person name="Becker E.A."/>
            <person name="Seitzer P.M."/>
            <person name="Tritt A."/>
            <person name="Larsen D."/>
            <person name="Krusor M."/>
            <person name="Yao A.I."/>
            <person name="Wu D."/>
            <person name="Madern D."/>
            <person name="Eisen J.A."/>
            <person name="Darling A.E."/>
            <person name="Facciotti M.T."/>
        </authorList>
    </citation>
    <scope>NUCLEOTIDE SEQUENCE [LARGE SCALE GENOMIC DNA]</scope>
    <source>
        <strain evidence="2">ATCC 33500</strain>
        <strain evidence="4">ATCC 33500 / DSM 1411 / JCM 8866 / NBRC 14739 / NCIMB 2177 / R-4</strain>
    </source>
</reference>
<evidence type="ECO:0000313" key="1">
    <source>
        <dbReference type="EMBL" id="AHZ23981.1"/>
    </source>
</evidence>
<reference evidence="1 5" key="2">
    <citation type="submission" date="2014-04" db="EMBL/GenBank/DDBJ databases">
        <title>Transcriptional profiles of Haloferax mediterranei on the basis of nitrogen availability.</title>
        <authorList>
            <person name="Bautista V."/>
        </authorList>
    </citation>
    <scope>NUCLEOTIDE SEQUENCE [LARGE SCALE GENOMIC DNA]</scope>
    <source>
        <strain evidence="1">ATCC 33500</strain>
        <strain evidence="5">ATCC 33500 / DSM 1411 / JCM 8866 / NBRC 14739 / NCIMB 2177 / R-4</strain>
        <plasmid evidence="1">HMPLAS3</plasmid>
        <plasmid evidence="5">Plasmid HMPLAS3</plasmid>
    </source>
</reference>
<dbReference type="Proteomes" id="UP000299011">
    <property type="component" value="Plasmid pHME132"/>
</dbReference>
<dbReference type="GeneID" id="40158602"/>
<dbReference type="EMBL" id="AOLO01000014">
    <property type="protein sequence ID" value="ELZ97556.1"/>
    <property type="molecule type" value="Genomic_DNA"/>
</dbReference>
<evidence type="ECO:0000313" key="3">
    <source>
        <dbReference type="EMBL" id="QCQ77448.1"/>
    </source>
</evidence>
<organism evidence="2 4">
    <name type="scientific">Haloferax mediterranei (strain ATCC 33500 / DSM 1411 / JCM 8866 / NBRC 14739 / NCIMB 2177 / R-4)</name>
    <name type="common">Halobacterium mediterranei</name>
    <dbReference type="NCBI Taxonomy" id="523841"/>
    <lineage>
        <taxon>Archaea</taxon>
        <taxon>Methanobacteriati</taxon>
        <taxon>Methanobacteriota</taxon>
        <taxon>Stenosarchaea group</taxon>
        <taxon>Halobacteria</taxon>
        <taxon>Halobacteriales</taxon>
        <taxon>Haloferacaceae</taxon>
        <taxon>Haloferax</taxon>
    </lineage>
</organism>
<evidence type="ECO:0000313" key="5">
    <source>
        <dbReference type="Proteomes" id="UP000027075"/>
    </source>
</evidence>
<dbReference type="RefSeq" id="WP_004060483.1">
    <property type="nucleotide sequence ID" value="NC_017942.1"/>
</dbReference>
<sequence>MVSFPPGEPQAVCALCESPFEVYSAERTSIYANVVCQACDSRAVTSTGDEPAVGREYLQRESDDPIDSAVVADVGDNPVFIDGQQCWRRYKFGGWITRLDEHDCESVREFRQMHRDDV</sequence>
<dbReference type="PATRIC" id="fig|523841.21.peg.3347"/>
<keyword evidence="1" id="KW-0614">Plasmid</keyword>
<evidence type="ECO:0000313" key="6">
    <source>
        <dbReference type="Proteomes" id="UP000299011"/>
    </source>
</evidence>
<accession>M0IL91</accession>
<dbReference type="OrthoDB" id="197359at2157"/>